<reference evidence="11" key="4">
    <citation type="journal article" date="2023" name="Front. Microbiol.">
        <title>Phylogeography and host specificity of Pasteurellaceae pathogenic to sea-farmed fish in the north-east Atlantic.</title>
        <authorList>
            <person name="Gulla S."/>
            <person name="Colquhoun D.J."/>
            <person name="Olsen A.B."/>
            <person name="Spilsberg B."/>
            <person name="Lagesen K."/>
            <person name="Aakesson C.P."/>
            <person name="Strom S."/>
            <person name="Manji F."/>
            <person name="Birkbeck T.H."/>
            <person name="Nilsen H.K."/>
        </authorList>
    </citation>
    <scope>NUCLEOTIDE SEQUENCE</scope>
    <source>
        <strain evidence="11">TW16_20</strain>
    </source>
</reference>
<evidence type="ECO:0000256" key="3">
    <source>
        <dbReference type="ARBA" id="ARBA00022692"/>
    </source>
</evidence>
<dbReference type="EMBL" id="FOBN01000001">
    <property type="protein sequence ID" value="SEL90372.1"/>
    <property type="molecule type" value="Genomic_DNA"/>
</dbReference>
<reference evidence="12" key="2">
    <citation type="submission" date="2016-10" db="EMBL/GenBank/DDBJ databases">
        <authorList>
            <person name="de Groot N.N."/>
        </authorList>
    </citation>
    <scope>NUCLEOTIDE SEQUENCE [LARGE SCALE GENOMIC DNA]</scope>
    <source>
        <strain evidence="12">DSM 24204</strain>
    </source>
</reference>
<gene>
    <name evidence="10" type="ORF">QJT92_01905</name>
    <name evidence="11" type="ORF">QJU93_03365</name>
    <name evidence="12" type="ORF">SAMN05444853_101103</name>
</gene>
<dbReference type="SUPFAM" id="SSF111369">
    <property type="entry name" value="HlyD-like secretion proteins"/>
    <property type="match status" value="1"/>
</dbReference>
<evidence type="ECO:0000313" key="14">
    <source>
        <dbReference type="Proteomes" id="UP001224812"/>
    </source>
</evidence>
<dbReference type="AlphaFoldDB" id="A0A1H7TZS8"/>
<evidence type="ECO:0000313" key="13">
    <source>
        <dbReference type="Proteomes" id="UP000198883"/>
    </source>
</evidence>
<dbReference type="EMBL" id="JASAYQ010000004">
    <property type="protein sequence ID" value="MDP8172394.1"/>
    <property type="molecule type" value="Genomic_DNA"/>
</dbReference>
<evidence type="ECO:0000313" key="11">
    <source>
        <dbReference type="EMBL" id="MDP8172394.1"/>
    </source>
</evidence>
<comment type="subcellular location">
    <subcellularLocation>
        <location evidence="1">Membrane</location>
        <topology evidence="1">Single-pass membrane protein</topology>
    </subcellularLocation>
</comment>
<evidence type="ECO:0000259" key="8">
    <source>
        <dbReference type="Pfam" id="PF25917"/>
    </source>
</evidence>
<feature type="coiled-coil region" evidence="6">
    <location>
        <begin position="212"/>
        <end position="239"/>
    </location>
</feature>
<dbReference type="Gene3D" id="2.40.50.100">
    <property type="match status" value="1"/>
</dbReference>
<dbReference type="OrthoDB" id="9775513at2"/>
<proteinExistence type="inferred from homology"/>
<dbReference type="Proteomes" id="UP001236239">
    <property type="component" value="Unassembled WGS sequence"/>
</dbReference>
<evidence type="ECO:0000256" key="7">
    <source>
        <dbReference type="SAM" id="Phobius"/>
    </source>
</evidence>
<keyword evidence="5 7" id="KW-0472">Membrane</keyword>
<dbReference type="STRING" id="97481.SAMN05444853_101103"/>
<keyword evidence="4 7" id="KW-1133">Transmembrane helix</keyword>
<feature type="transmembrane region" description="Helical" evidence="7">
    <location>
        <begin position="16"/>
        <end position="33"/>
    </location>
</feature>
<feature type="domain" description="Multidrug resistance protein MdtA-like barrel-sandwich hybrid" evidence="8">
    <location>
        <begin position="61"/>
        <end position="265"/>
    </location>
</feature>
<evidence type="ECO:0000256" key="5">
    <source>
        <dbReference type="ARBA" id="ARBA00023136"/>
    </source>
</evidence>
<evidence type="ECO:0000256" key="1">
    <source>
        <dbReference type="ARBA" id="ARBA00004167"/>
    </source>
</evidence>
<dbReference type="PANTHER" id="PTHR30386">
    <property type="entry name" value="MEMBRANE FUSION SUBUNIT OF EMRAB-TOLC MULTIDRUG EFFLUX PUMP"/>
    <property type="match status" value="1"/>
</dbReference>
<dbReference type="Pfam" id="PF25917">
    <property type="entry name" value="BSH_RND"/>
    <property type="match status" value="1"/>
</dbReference>
<accession>A0A1H7TZS8</accession>
<evidence type="ECO:0000256" key="4">
    <source>
        <dbReference type="ARBA" id="ARBA00022989"/>
    </source>
</evidence>
<evidence type="ECO:0000256" key="2">
    <source>
        <dbReference type="ARBA" id="ARBA00009477"/>
    </source>
</evidence>
<dbReference type="PANTHER" id="PTHR30386:SF26">
    <property type="entry name" value="TRANSPORT PROTEIN COMB"/>
    <property type="match status" value="1"/>
</dbReference>
<dbReference type="RefSeq" id="WP_090919448.1">
    <property type="nucleotide sequence ID" value="NZ_CP016180.1"/>
</dbReference>
<sequence length="389" mass="43861">MRDLSKEIHQPKKSKIFLLLISLFLIALLMWSYETQFARVVRASGKVVSAARTQIVQNLEGGILTALYVKEGDNIKKGQILAQFDPTRFQILVEESEKKIATYTLRKLRLEHEINGTEKLTVPALYLKQYPDLVSSEQALLSSRLKELQSRQRNLKHLIALKKQEYNKLKKFNRGGAVSSVELLNTQQSLAKLQADLDNFLSTRYKEQAETMSKAVSEISLLKERIKTAKDQLKRTIVRAPSSGTVNQIFFSTVGAVVRPGQTILEIVPNDGTILVETRVAPKDIGYVVLNMKTSLKLTAYDYSIYGTLLGKVTKIGADTVPDQNRRDRQLSYVVTIAINPDSLAKWRARKLDIRTGMVVEAELEAGSMRIIDYILRPLLKTRDALATI</sequence>
<dbReference type="InterPro" id="IPR058625">
    <property type="entry name" value="MdtA-like_BSH"/>
</dbReference>
<feature type="domain" description="AprE-like beta-barrel" evidence="9">
    <location>
        <begin position="275"/>
        <end position="365"/>
    </location>
</feature>
<dbReference type="Gene3D" id="2.40.30.170">
    <property type="match status" value="1"/>
</dbReference>
<dbReference type="Proteomes" id="UP000198883">
    <property type="component" value="Unassembled WGS sequence"/>
</dbReference>
<dbReference type="Pfam" id="PF26002">
    <property type="entry name" value="Beta-barrel_AprE"/>
    <property type="match status" value="1"/>
</dbReference>
<keyword evidence="3 7" id="KW-0812">Transmembrane</keyword>
<dbReference type="InterPro" id="IPR058982">
    <property type="entry name" value="Beta-barrel_AprE"/>
</dbReference>
<protein>
    <submittedName>
        <fullName evidence="10">HlyD family efflux transporter periplasmic adaptor subunit</fullName>
    </submittedName>
    <submittedName>
        <fullName evidence="12">Membrane fusion protein, adhesin transport system</fullName>
    </submittedName>
</protein>
<dbReference type="Proteomes" id="UP001224812">
    <property type="component" value="Unassembled WGS sequence"/>
</dbReference>
<comment type="similarity">
    <text evidence="2">Belongs to the membrane fusion protein (MFP) (TC 8.A.1) family.</text>
</comment>
<organism evidence="12 13">
    <name type="scientific">Phocoenobacter skyensis</name>
    <dbReference type="NCBI Taxonomy" id="97481"/>
    <lineage>
        <taxon>Bacteria</taxon>
        <taxon>Pseudomonadati</taxon>
        <taxon>Pseudomonadota</taxon>
        <taxon>Gammaproteobacteria</taxon>
        <taxon>Pasteurellales</taxon>
        <taxon>Pasteurellaceae</taxon>
        <taxon>Phocoenobacter</taxon>
    </lineage>
</organism>
<keyword evidence="6" id="KW-0175">Coiled coil</keyword>
<name>A0A1H7TZS8_9PAST</name>
<reference evidence="13" key="1">
    <citation type="submission" date="2016-10" db="EMBL/GenBank/DDBJ databases">
        <authorList>
            <person name="Varghese N."/>
            <person name="Submissions S."/>
        </authorList>
    </citation>
    <scope>NUCLEOTIDE SEQUENCE [LARGE SCALE GENOMIC DNA]</scope>
    <source>
        <strain evidence="13">DSM 24204</strain>
    </source>
</reference>
<evidence type="ECO:0000259" key="9">
    <source>
        <dbReference type="Pfam" id="PF26002"/>
    </source>
</evidence>
<evidence type="ECO:0000256" key="6">
    <source>
        <dbReference type="SAM" id="Coils"/>
    </source>
</evidence>
<evidence type="ECO:0000313" key="12">
    <source>
        <dbReference type="EMBL" id="SEL90372.1"/>
    </source>
</evidence>
<keyword evidence="14" id="KW-1185">Reference proteome</keyword>
<dbReference type="InterPro" id="IPR050739">
    <property type="entry name" value="MFP"/>
</dbReference>
<dbReference type="GO" id="GO:0016020">
    <property type="term" value="C:membrane"/>
    <property type="evidence" value="ECO:0007669"/>
    <property type="project" value="UniProtKB-SubCell"/>
</dbReference>
<dbReference type="GeneID" id="83544750"/>
<reference evidence="10 14" key="3">
    <citation type="journal article" date="2023" name="Front. Microbiol.">
        <title>Phylogeography and host specificity of Pasteurellaceae pathogenic to sea-farmed fish in the north-east Atlantic.</title>
        <authorList>
            <person name="Gulla S."/>
            <person name="Colquhoun D.J."/>
            <person name="Olsen A.B."/>
            <person name="Spilsberg B."/>
            <person name="Lagesen K."/>
            <person name="Aakesson C.P."/>
            <person name="Strom S."/>
            <person name="Manji F."/>
            <person name="Birkbeck T.H."/>
            <person name="Nilsen H.K."/>
        </authorList>
    </citation>
    <scope>NUCLEOTIDE SEQUENCE [LARGE SCALE GENOMIC DNA]</scope>
    <source>
        <strain evidence="10 14">VIO11850</strain>
    </source>
</reference>
<evidence type="ECO:0000313" key="10">
    <source>
        <dbReference type="EMBL" id="MDP8084688.1"/>
    </source>
</evidence>
<dbReference type="PRINTS" id="PR01490">
    <property type="entry name" value="RTXTOXIND"/>
</dbReference>
<dbReference type="EMBL" id="JASAVS010000002">
    <property type="protein sequence ID" value="MDP8084688.1"/>
    <property type="molecule type" value="Genomic_DNA"/>
</dbReference>